<comment type="caution">
    <text evidence="2">The sequence shown here is derived from an EMBL/GenBank/DDBJ whole genome shotgun (WGS) entry which is preliminary data.</text>
</comment>
<name>A0ABD0R9I7_CIRMR</name>
<feature type="non-terminal residue" evidence="2">
    <location>
        <position position="425"/>
    </location>
</feature>
<dbReference type="AlphaFoldDB" id="A0ABD0R9I7"/>
<gene>
    <name evidence="2" type="ORF">M9458_008767</name>
</gene>
<sequence>TVQAAAQATSAPQDPTTEPAATSWGRRPSRAAAAHTPRRRIMPSPPPSRRQASSPAQGEMDRSRAGISLPRRSTSTHLSKQGKIQIPLLPPGPRAAALPTHSPGKPSLLRGRLPSRQDAAKGRQRAWATPRMSRSPASTLLLDLPSGSSLLMPAGSRPSPPQAAAVARACPHRRLIPVCSFCPAILPTPFPYPWPAALPSNRSMSIPPLMAQAPVPPIPPLFPSLSSTPGAVPSVSLPLITQAPMPAIPPLFPSLSSDPGDGRSAGMPPLAVPAATFPPPQTRSPFSLASATPLPAPPNALALEPPPVPKSIRTQILAGADVDLFSLLSPILPSPADRQINCGEFSVTLKNSAPIQSRILSFAEFNIAFTRYSEVICAAFPYRRRELSNYLTIVAELALSYGGSHFYTYHKLFAAKCAIRVAQWN</sequence>
<reference evidence="2 3" key="1">
    <citation type="submission" date="2024-05" db="EMBL/GenBank/DDBJ databases">
        <title>Genome sequencing and assembly of Indian major carp, Cirrhinus mrigala (Hamilton, 1822).</title>
        <authorList>
            <person name="Mohindra V."/>
            <person name="Chowdhury L.M."/>
            <person name="Lal K."/>
            <person name="Jena J.K."/>
        </authorList>
    </citation>
    <scope>NUCLEOTIDE SEQUENCE [LARGE SCALE GENOMIC DNA]</scope>
    <source>
        <strain evidence="2">CM1030</strain>
        <tissue evidence="2">Blood</tissue>
    </source>
</reference>
<keyword evidence="3" id="KW-1185">Reference proteome</keyword>
<feature type="compositionally biased region" description="Polar residues" evidence="1">
    <location>
        <begin position="1"/>
        <end position="20"/>
    </location>
</feature>
<dbReference type="Proteomes" id="UP001529510">
    <property type="component" value="Unassembled WGS sequence"/>
</dbReference>
<evidence type="ECO:0000256" key="1">
    <source>
        <dbReference type="SAM" id="MobiDB-lite"/>
    </source>
</evidence>
<feature type="non-terminal residue" evidence="2">
    <location>
        <position position="1"/>
    </location>
</feature>
<evidence type="ECO:0000313" key="3">
    <source>
        <dbReference type="Proteomes" id="UP001529510"/>
    </source>
</evidence>
<feature type="region of interest" description="Disordered" evidence="1">
    <location>
        <begin position="1"/>
        <end position="135"/>
    </location>
</feature>
<protein>
    <submittedName>
        <fullName evidence="2">Uncharacterized protein</fullName>
    </submittedName>
</protein>
<organism evidence="2 3">
    <name type="scientific">Cirrhinus mrigala</name>
    <name type="common">Mrigala</name>
    <dbReference type="NCBI Taxonomy" id="683832"/>
    <lineage>
        <taxon>Eukaryota</taxon>
        <taxon>Metazoa</taxon>
        <taxon>Chordata</taxon>
        <taxon>Craniata</taxon>
        <taxon>Vertebrata</taxon>
        <taxon>Euteleostomi</taxon>
        <taxon>Actinopterygii</taxon>
        <taxon>Neopterygii</taxon>
        <taxon>Teleostei</taxon>
        <taxon>Ostariophysi</taxon>
        <taxon>Cypriniformes</taxon>
        <taxon>Cyprinidae</taxon>
        <taxon>Labeoninae</taxon>
        <taxon>Labeonini</taxon>
        <taxon>Cirrhinus</taxon>
    </lineage>
</organism>
<proteinExistence type="predicted"/>
<evidence type="ECO:0000313" key="2">
    <source>
        <dbReference type="EMBL" id="KAL0195195.1"/>
    </source>
</evidence>
<dbReference type="EMBL" id="JAMKFB020000004">
    <property type="protein sequence ID" value="KAL0195195.1"/>
    <property type="molecule type" value="Genomic_DNA"/>
</dbReference>
<accession>A0ABD0R9I7</accession>